<feature type="region of interest" description="Disordered" evidence="1">
    <location>
        <begin position="447"/>
        <end position="484"/>
    </location>
</feature>
<feature type="compositionally biased region" description="Basic and acidic residues" evidence="1">
    <location>
        <begin position="172"/>
        <end position="201"/>
    </location>
</feature>
<proteinExistence type="predicted"/>
<feature type="signal peptide" evidence="2">
    <location>
        <begin position="1"/>
        <end position="28"/>
    </location>
</feature>
<dbReference type="InterPro" id="IPR008930">
    <property type="entry name" value="Terpenoid_cyclase/PrenylTrfase"/>
</dbReference>
<dbReference type="SUPFAM" id="SSF48371">
    <property type="entry name" value="ARM repeat"/>
    <property type="match status" value="1"/>
</dbReference>
<feature type="chain" id="PRO_5034831911" description="HEAT repeat domain-containing protein" evidence="2">
    <location>
        <begin position="29"/>
        <end position="643"/>
    </location>
</feature>
<dbReference type="Proteomes" id="UP000676194">
    <property type="component" value="Chromosome"/>
</dbReference>
<evidence type="ECO:0000313" key="3">
    <source>
        <dbReference type="EMBL" id="QVL31884.1"/>
    </source>
</evidence>
<dbReference type="InterPro" id="IPR011989">
    <property type="entry name" value="ARM-like"/>
</dbReference>
<evidence type="ECO:0000256" key="2">
    <source>
        <dbReference type="SAM" id="SignalP"/>
    </source>
</evidence>
<evidence type="ECO:0000256" key="1">
    <source>
        <dbReference type="SAM" id="MobiDB-lite"/>
    </source>
</evidence>
<feature type="region of interest" description="Disordered" evidence="1">
    <location>
        <begin position="616"/>
        <end position="643"/>
    </location>
</feature>
<evidence type="ECO:0008006" key="5">
    <source>
        <dbReference type="Google" id="ProtNLM"/>
    </source>
</evidence>
<feature type="region of interest" description="Disordered" evidence="1">
    <location>
        <begin position="162"/>
        <end position="215"/>
    </location>
</feature>
<keyword evidence="2" id="KW-0732">Signal</keyword>
<reference evidence="3" key="1">
    <citation type="submission" date="2021-05" db="EMBL/GenBank/DDBJ databases">
        <title>Complete genome sequence of the cellulolytic planctomycete Telmatocola sphagniphila SP2T and characterization of the first cellulase from planctomycetes.</title>
        <authorList>
            <person name="Rakitin A.L."/>
            <person name="Beletsky A.V."/>
            <person name="Naumoff D.G."/>
            <person name="Kulichevskaya I.S."/>
            <person name="Mardanov A.V."/>
            <person name="Ravin N.V."/>
            <person name="Dedysh S.N."/>
        </authorList>
    </citation>
    <scope>NUCLEOTIDE SEQUENCE</scope>
    <source>
        <strain evidence="3">SP2T</strain>
    </source>
</reference>
<dbReference type="RefSeq" id="WP_213496292.1">
    <property type="nucleotide sequence ID" value="NZ_CP074694.1"/>
</dbReference>
<evidence type="ECO:0000313" key="4">
    <source>
        <dbReference type="Proteomes" id="UP000676194"/>
    </source>
</evidence>
<dbReference type="InterPro" id="IPR016024">
    <property type="entry name" value="ARM-type_fold"/>
</dbReference>
<gene>
    <name evidence="3" type="ORF">KIH39_24105</name>
</gene>
<name>A0A8E6B5Y3_9BACT</name>
<dbReference type="KEGG" id="tsph:KIH39_24105"/>
<protein>
    <recommendedName>
        <fullName evidence="5">HEAT repeat domain-containing protein</fullName>
    </recommendedName>
</protein>
<feature type="compositionally biased region" description="Basic and acidic residues" evidence="1">
    <location>
        <begin position="628"/>
        <end position="643"/>
    </location>
</feature>
<dbReference type="PROSITE" id="PS51257">
    <property type="entry name" value="PROKAR_LIPOPROTEIN"/>
    <property type="match status" value="1"/>
</dbReference>
<organism evidence="3 4">
    <name type="scientific">Telmatocola sphagniphila</name>
    <dbReference type="NCBI Taxonomy" id="1123043"/>
    <lineage>
        <taxon>Bacteria</taxon>
        <taxon>Pseudomonadati</taxon>
        <taxon>Planctomycetota</taxon>
        <taxon>Planctomycetia</taxon>
        <taxon>Gemmatales</taxon>
        <taxon>Gemmataceae</taxon>
    </lineage>
</organism>
<dbReference type="Gene3D" id="1.25.10.10">
    <property type="entry name" value="Leucine-rich Repeat Variant"/>
    <property type="match status" value="1"/>
</dbReference>
<dbReference type="EMBL" id="CP074694">
    <property type="protein sequence ID" value="QVL31884.1"/>
    <property type="molecule type" value="Genomic_DNA"/>
</dbReference>
<accession>A0A8E6B5Y3</accession>
<dbReference type="AlphaFoldDB" id="A0A8E6B5Y3"/>
<dbReference type="SUPFAM" id="SSF48239">
    <property type="entry name" value="Terpenoid cyclases/Protein prenyltransferases"/>
    <property type="match status" value="1"/>
</dbReference>
<keyword evidence="4" id="KW-1185">Reference proteome</keyword>
<sequence>MASRSSLGIAFCWLALATLCGCSPTVQSQEKPRAIQDAIQRGAAYLEAFYSTGDDFKTGDHPVGMAALCGLALLESGIKKDSAAIRKITSYIREQALQQTTTYEIALISMYLDRHGDLSDRPTVQFMGVRLLAGQTGMGGWSYSCGEALPPAEMRRLQTNFAGGNSELSTPDAKEGDSKTPRKKVDPNKPEVVTKPKDKPTPTETGPSTLHPDVEKYLRLVNKNPRFDNSDGDNSNTQFAIVGLWCARRAGLNADNALKKAEARFRKTQSGDGGWSYIGADRQQSTPSMTCAGLLGIALGMGTAGLDPTGNASLRTQNAPIPLKKDGTEEAKKQNINDLALKAGLLRLEAHILQNQNGNNNALIDNCYFLWGLERVCMALGLDRVGRVDWYKWGADLLVRSQQANGAWVGGSYAGAKEEVNTCFALLFLNRTNLTKELTKSLRVKNDLNTPSDSAPKTGGKEIANTPRTNTPIPVRRENMNPTPVPKINEDLFSLEANRLLQKLLQAPPGSRAAVLEELRDSKGSVYTEALIRAAAQGPQSMLGDIREALALRLKRMTRSTLQEMLKDPNKEIRLGAARAAGMKFDLELVPHLINVVTDTEDLVVQAARTSLKTLTGQDFGPQPLASADEKLKSQGDWKAWKK</sequence>